<comment type="caution">
    <text evidence="1">The sequence shown here is derived from an EMBL/GenBank/DDBJ whole genome shotgun (WGS) entry which is preliminary data.</text>
</comment>
<protein>
    <recommendedName>
        <fullName evidence="3">Replication factor A C-terminal domain-containing protein</fullName>
    </recommendedName>
</protein>
<dbReference type="SUPFAM" id="SSF50249">
    <property type="entry name" value="Nucleic acid-binding proteins"/>
    <property type="match status" value="1"/>
</dbReference>
<evidence type="ECO:0008006" key="3">
    <source>
        <dbReference type="Google" id="ProtNLM"/>
    </source>
</evidence>
<dbReference type="InterPro" id="IPR012340">
    <property type="entry name" value="NA-bd_OB-fold"/>
</dbReference>
<sequence length="289" mass="32759">MVEDYIFVQKISKDVARQILIQELESLGKNLNHFQLSQLVTSDSMKKATPREVEDEMNIPISENDLKNPDLLNDEQLIANNEILNAMAPSILPLSNVNLTPSNYVVQVMVIEKNVPKMSTSSNSQYQRMILQDKEVTHLKNQTIRYNFTPITAISQVRTFDPKLDVLFAVLEVGPLKLINDSYVVDVQVIDQRCMVNASKIRELPTTPSQLLLTRPTEESDDEITKIANLPVLVPKVEFLTVKGMARIIDFGQKFYYLACSLCNKATNAYGDNNFWCNYCLQKVPALAE</sequence>
<dbReference type="EMBL" id="WJXA01000002">
    <property type="protein sequence ID" value="KAF7150208.1"/>
    <property type="molecule type" value="Genomic_DNA"/>
</dbReference>
<organism evidence="1 2">
    <name type="scientific">Rhododendron simsii</name>
    <name type="common">Sims's rhododendron</name>
    <dbReference type="NCBI Taxonomy" id="118357"/>
    <lineage>
        <taxon>Eukaryota</taxon>
        <taxon>Viridiplantae</taxon>
        <taxon>Streptophyta</taxon>
        <taxon>Embryophyta</taxon>
        <taxon>Tracheophyta</taxon>
        <taxon>Spermatophyta</taxon>
        <taxon>Magnoliopsida</taxon>
        <taxon>eudicotyledons</taxon>
        <taxon>Gunneridae</taxon>
        <taxon>Pentapetalae</taxon>
        <taxon>asterids</taxon>
        <taxon>Ericales</taxon>
        <taxon>Ericaceae</taxon>
        <taxon>Ericoideae</taxon>
        <taxon>Rhodoreae</taxon>
        <taxon>Rhododendron</taxon>
    </lineage>
</organism>
<dbReference type="OrthoDB" id="10507196at2759"/>
<evidence type="ECO:0000313" key="1">
    <source>
        <dbReference type="EMBL" id="KAF7150208.1"/>
    </source>
</evidence>
<dbReference type="Gene3D" id="2.40.50.140">
    <property type="entry name" value="Nucleic acid-binding proteins"/>
    <property type="match status" value="1"/>
</dbReference>
<name>A0A834LXX6_RHOSS</name>
<gene>
    <name evidence="1" type="ORF">RHSIM_Rhsim02G0151400</name>
</gene>
<accession>A0A834LXX6</accession>
<reference evidence="1" key="1">
    <citation type="submission" date="2019-11" db="EMBL/GenBank/DDBJ databases">
        <authorList>
            <person name="Liu Y."/>
            <person name="Hou J."/>
            <person name="Li T.-Q."/>
            <person name="Guan C.-H."/>
            <person name="Wu X."/>
            <person name="Wu H.-Z."/>
            <person name="Ling F."/>
            <person name="Zhang R."/>
            <person name="Shi X.-G."/>
            <person name="Ren J.-P."/>
            <person name="Chen E.-F."/>
            <person name="Sun J.-M."/>
        </authorList>
    </citation>
    <scope>NUCLEOTIDE SEQUENCE</scope>
    <source>
        <strain evidence="1">Adult_tree_wgs_1</strain>
        <tissue evidence="1">Leaves</tissue>
    </source>
</reference>
<dbReference type="Proteomes" id="UP000626092">
    <property type="component" value="Unassembled WGS sequence"/>
</dbReference>
<proteinExistence type="predicted"/>
<evidence type="ECO:0000313" key="2">
    <source>
        <dbReference type="Proteomes" id="UP000626092"/>
    </source>
</evidence>
<dbReference type="AlphaFoldDB" id="A0A834LXX6"/>
<keyword evidence="2" id="KW-1185">Reference proteome</keyword>